<evidence type="ECO:0000313" key="15">
    <source>
        <dbReference type="EMBL" id="KKK22068.1"/>
    </source>
</evidence>
<dbReference type="Pfam" id="PF00067">
    <property type="entry name" value="p450"/>
    <property type="match status" value="1"/>
</dbReference>
<dbReference type="InterPro" id="IPR002403">
    <property type="entry name" value="Cyt_P450_E_grp-IV"/>
</dbReference>
<evidence type="ECO:0000256" key="8">
    <source>
        <dbReference type="ARBA" id="ARBA00023002"/>
    </source>
</evidence>
<keyword evidence="6 12" id="KW-0479">Metal-binding</keyword>
<keyword evidence="7 14" id="KW-1133">Transmembrane helix</keyword>
<evidence type="ECO:0000256" key="11">
    <source>
        <dbReference type="ARBA" id="ARBA00023136"/>
    </source>
</evidence>
<evidence type="ECO:0000256" key="10">
    <source>
        <dbReference type="ARBA" id="ARBA00023033"/>
    </source>
</evidence>
<dbReference type="GO" id="GO:0005506">
    <property type="term" value="F:iron ion binding"/>
    <property type="evidence" value="ECO:0007669"/>
    <property type="project" value="InterPro"/>
</dbReference>
<dbReference type="GO" id="GO:0004497">
    <property type="term" value="F:monooxygenase activity"/>
    <property type="evidence" value="ECO:0007669"/>
    <property type="project" value="UniProtKB-KW"/>
</dbReference>
<name>A0A0F8URE8_9EURO</name>
<dbReference type="InterPro" id="IPR017972">
    <property type="entry name" value="Cyt_P450_CS"/>
</dbReference>
<evidence type="ECO:0008006" key="17">
    <source>
        <dbReference type="Google" id="ProtNLM"/>
    </source>
</evidence>
<evidence type="ECO:0000256" key="13">
    <source>
        <dbReference type="RuleBase" id="RU000461"/>
    </source>
</evidence>
<dbReference type="STRING" id="308745.A0A0F8URE8"/>
<comment type="cofactor">
    <cofactor evidence="1 12">
        <name>heme</name>
        <dbReference type="ChEBI" id="CHEBI:30413"/>
    </cofactor>
</comment>
<evidence type="ECO:0000256" key="14">
    <source>
        <dbReference type="SAM" id="Phobius"/>
    </source>
</evidence>
<keyword evidence="4 12" id="KW-0349">Heme</keyword>
<evidence type="ECO:0000256" key="6">
    <source>
        <dbReference type="ARBA" id="ARBA00022723"/>
    </source>
</evidence>
<evidence type="ECO:0000256" key="7">
    <source>
        <dbReference type="ARBA" id="ARBA00022989"/>
    </source>
</evidence>
<dbReference type="Gene3D" id="1.10.630.10">
    <property type="entry name" value="Cytochrome P450"/>
    <property type="match status" value="1"/>
</dbReference>
<comment type="subcellular location">
    <subcellularLocation>
        <location evidence="2">Membrane</location>
    </subcellularLocation>
</comment>
<protein>
    <recommendedName>
        <fullName evidence="17">Cytochrome P450 monooxygenase</fullName>
    </recommendedName>
</protein>
<evidence type="ECO:0000256" key="12">
    <source>
        <dbReference type="PIRSR" id="PIRSR602403-1"/>
    </source>
</evidence>
<evidence type="ECO:0000256" key="5">
    <source>
        <dbReference type="ARBA" id="ARBA00022692"/>
    </source>
</evidence>
<dbReference type="SUPFAM" id="SSF48264">
    <property type="entry name" value="Cytochrome P450"/>
    <property type="match status" value="1"/>
</dbReference>
<comment type="caution">
    <text evidence="15">The sequence shown here is derived from an EMBL/GenBank/DDBJ whole genome shotgun (WGS) entry which is preliminary data.</text>
</comment>
<feature type="binding site" description="axial binding residue" evidence="12">
    <location>
        <position position="478"/>
    </location>
    <ligand>
        <name>heme</name>
        <dbReference type="ChEBI" id="CHEBI:30413"/>
    </ligand>
    <ligandPart>
        <name>Fe</name>
        <dbReference type="ChEBI" id="CHEBI:18248"/>
    </ligandPart>
</feature>
<feature type="transmembrane region" description="Helical" evidence="14">
    <location>
        <begin position="32"/>
        <end position="49"/>
    </location>
</feature>
<dbReference type="InterPro" id="IPR001128">
    <property type="entry name" value="Cyt_P450"/>
</dbReference>
<evidence type="ECO:0000256" key="2">
    <source>
        <dbReference type="ARBA" id="ARBA00004370"/>
    </source>
</evidence>
<dbReference type="CDD" id="cd11041">
    <property type="entry name" value="CYP503A1-like"/>
    <property type="match status" value="1"/>
</dbReference>
<proteinExistence type="inferred from homology"/>
<evidence type="ECO:0000256" key="4">
    <source>
        <dbReference type="ARBA" id="ARBA00022617"/>
    </source>
</evidence>
<evidence type="ECO:0000256" key="9">
    <source>
        <dbReference type="ARBA" id="ARBA00023004"/>
    </source>
</evidence>
<gene>
    <name evidence="15" type="ORF">ARAM_002392</name>
</gene>
<dbReference type="GO" id="GO:0019748">
    <property type="term" value="P:secondary metabolic process"/>
    <property type="evidence" value="ECO:0007669"/>
    <property type="project" value="UniProtKB-ARBA"/>
</dbReference>
<evidence type="ECO:0000256" key="3">
    <source>
        <dbReference type="ARBA" id="ARBA00010617"/>
    </source>
</evidence>
<evidence type="ECO:0000256" key="1">
    <source>
        <dbReference type="ARBA" id="ARBA00001971"/>
    </source>
</evidence>
<dbReference type="GO" id="GO:0016020">
    <property type="term" value="C:membrane"/>
    <property type="evidence" value="ECO:0007669"/>
    <property type="project" value="UniProtKB-SubCell"/>
</dbReference>
<organism evidence="15 16">
    <name type="scientific">Aspergillus rambellii</name>
    <dbReference type="NCBI Taxonomy" id="308745"/>
    <lineage>
        <taxon>Eukaryota</taxon>
        <taxon>Fungi</taxon>
        <taxon>Dikarya</taxon>
        <taxon>Ascomycota</taxon>
        <taxon>Pezizomycotina</taxon>
        <taxon>Eurotiomycetes</taxon>
        <taxon>Eurotiomycetidae</taxon>
        <taxon>Eurotiales</taxon>
        <taxon>Aspergillaceae</taxon>
        <taxon>Aspergillus</taxon>
        <taxon>Aspergillus subgen. Nidulantes</taxon>
    </lineage>
</organism>
<evidence type="ECO:0000313" key="16">
    <source>
        <dbReference type="Proteomes" id="UP000034291"/>
    </source>
</evidence>
<dbReference type="InterPro" id="IPR036396">
    <property type="entry name" value="Cyt_P450_sf"/>
</dbReference>
<reference evidence="15 16" key="1">
    <citation type="submission" date="2015-02" db="EMBL/GenBank/DDBJ databases">
        <title>Draft Genome Sequences of Two Closely-Related Aflatoxigenic Aspergillus Species Obtained from the Cote d'Ivoire.</title>
        <authorList>
            <person name="Moore G.G."/>
            <person name="Beltz S.B."/>
            <person name="Mack B.M."/>
        </authorList>
    </citation>
    <scope>NUCLEOTIDE SEQUENCE [LARGE SCALE GENOMIC DNA]</scope>
    <source>
        <strain evidence="15 16">SRRC1468</strain>
    </source>
</reference>
<dbReference type="PRINTS" id="PR00465">
    <property type="entry name" value="EP450IV"/>
</dbReference>
<accession>A0A0F8URE8</accession>
<dbReference type="GO" id="GO:0020037">
    <property type="term" value="F:heme binding"/>
    <property type="evidence" value="ECO:0007669"/>
    <property type="project" value="InterPro"/>
</dbReference>
<dbReference type="PANTHER" id="PTHR46206">
    <property type="entry name" value="CYTOCHROME P450"/>
    <property type="match status" value="1"/>
</dbReference>
<keyword evidence="11 14" id="KW-0472">Membrane</keyword>
<dbReference type="Proteomes" id="UP000034291">
    <property type="component" value="Unassembled WGS sequence"/>
</dbReference>
<keyword evidence="5 14" id="KW-0812">Transmembrane</keyword>
<keyword evidence="16" id="KW-1185">Reference proteome</keyword>
<comment type="similarity">
    <text evidence="3 13">Belongs to the cytochrome P450 family.</text>
</comment>
<dbReference type="EMBL" id="JZBS01001586">
    <property type="protein sequence ID" value="KKK22068.1"/>
    <property type="molecule type" value="Genomic_DNA"/>
</dbReference>
<keyword evidence="8 13" id="KW-0560">Oxidoreductase</keyword>
<sequence length="536" mass="59912">MVTISNTTLPPEYFGSGRTLDTITGVDKTREILFSISIVLCIALVWLSARPKLKVPILLSDTIKSKKQRVHEYAVRSRELMSQGYREFPNQVFGIDTKDGTKVVIPLSFLDNLKSHPHLSFKACIDNVSIDQPSAINTMLTLDQDMLLEYTLLGGPPEYVIHAIRGSLTPSLPQYIPILHRMIKSTQIKTLGTYKDWTPVEIYNSVLQVVGPCSARAFHGDIPSQNPEWLEVTTGYVVTVFDSIKALKKWPPYLRPIANRLLPYRAKIDHQWAKARKILAASLKQKASLGGKAINEPPSLFDHLTSEKSPASKESIDKQLIYQMTLVAVGTMSTFSTVVQCIYDLAGFPDFIAGLREEALSCPRDEDGLFDKDSLNSLKKLDSFIKESLRLSSGDLTTFHRAATADLTLPDGTFIPKGTKIETNTCAIHADNTKFENATSFDGLRFYKYRQKPAQEHKHTLVAVTPNDLAFGFGKHACPGRYFSQIVIKIFLAEFLINYDVKCLPGQSRPKNLEFEAMVDPDPEAKVMLKSINTHS</sequence>
<dbReference type="PROSITE" id="PS00086">
    <property type="entry name" value="CYTOCHROME_P450"/>
    <property type="match status" value="1"/>
</dbReference>
<keyword evidence="10 13" id="KW-0503">Monooxygenase</keyword>
<dbReference type="GO" id="GO:0016705">
    <property type="term" value="F:oxidoreductase activity, acting on paired donors, with incorporation or reduction of molecular oxygen"/>
    <property type="evidence" value="ECO:0007669"/>
    <property type="project" value="InterPro"/>
</dbReference>
<keyword evidence="9 12" id="KW-0408">Iron</keyword>
<dbReference type="AlphaFoldDB" id="A0A0F8URE8"/>